<evidence type="ECO:0000256" key="1">
    <source>
        <dbReference type="SAM" id="MobiDB-lite"/>
    </source>
</evidence>
<reference evidence="2 3" key="1">
    <citation type="submission" date="2019-05" db="EMBL/GenBank/DDBJ databases">
        <title>Another draft genome of Portunus trituberculatus and its Hox gene families provides insights of decapod evolution.</title>
        <authorList>
            <person name="Jeong J.-H."/>
            <person name="Song I."/>
            <person name="Kim S."/>
            <person name="Choi T."/>
            <person name="Kim D."/>
            <person name="Ryu S."/>
            <person name="Kim W."/>
        </authorList>
    </citation>
    <scope>NUCLEOTIDE SEQUENCE [LARGE SCALE GENOMIC DNA]</scope>
    <source>
        <tissue evidence="2">Muscle</tissue>
    </source>
</reference>
<feature type="region of interest" description="Disordered" evidence="1">
    <location>
        <begin position="1"/>
        <end position="29"/>
    </location>
</feature>
<sequence length="60" mass="6296">MTDQRAAPGKVSPPLSTPRAAQTPSAAETRYSVRRHLGTLITPTAQPKCSHQLAGCATLP</sequence>
<dbReference type="Proteomes" id="UP000324222">
    <property type="component" value="Unassembled WGS sequence"/>
</dbReference>
<name>A0A5B7IP37_PORTR</name>
<evidence type="ECO:0000313" key="2">
    <source>
        <dbReference type="EMBL" id="MPC84183.1"/>
    </source>
</evidence>
<evidence type="ECO:0000313" key="3">
    <source>
        <dbReference type="Proteomes" id="UP000324222"/>
    </source>
</evidence>
<dbReference type="AlphaFoldDB" id="A0A5B7IP37"/>
<dbReference type="EMBL" id="VSRR010064668">
    <property type="protein sequence ID" value="MPC84183.1"/>
    <property type="molecule type" value="Genomic_DNA"/>
</dbReference>
<accession>A0A5B7IP37</accession>
<comment type="caution">
    <text evidence="2">The sequence shown here is derived from an EMBL/GenBank/DDBJ whole genome shotgun (WGS) entry which is preliminary data.</text>
</comment>
<proteinExistence type="predicted"/>
<organism evidence="2 3">
    <name type="scientific">Portunus trituberculatus</name>
    <name type="common">Swimming crab</name>
    <name type="synonym">Neptunus trituberculatus</name>
    <dbReference type="NCBI Taxonomy" id="210409"/>
    <lineage>
        <taxon>Eukaryota</taxon>
        <taxon>Metazoa</taxon>
        <taxon>Ecdysozoa</taxon>
        <taxon>Arthropoda</taxon>
        <taxon>Crustacea</taxon>
        <taxon>Multicrustacea</taxon>
        <taxon>Malacostraca</taxon>
        <taxon>Eumalacostraca</taxon>
        <taxon>Eucarida</taxon>
        <taxon>Decapoda</taxon>
        <taxon>Pleocyemata</taxon>
        <taxon>Brachyura</taxon>
        <taxon>Eubrachyura</taxon>
        <taxon>Portunoidea</taxon>
        <taxon>Portunidae</taxon>
        <taxon>Portuninae</taxon>
        <taxon>Portunus</taxon>
    </lineage>
</organism>
<gene>
    <name evidence="2" type="ORF">E2C01_078911</name>
</gene>
<keyword evidence="3" id="KW-1185">Reference proteome</keyword>
<protein>
    <submittedName>
        <fullName evidence="2">Uncharacterized protein</fullName>
    </submittedName>
</protein>